<dbReference type="Proteomes" id="UP001501257">
    <property type="component" value="Unassembled WGS sequence"/>
</dbReference>
<evidence type="ECO:0000313" key="2">
    <source>
        <dbReference type="Proteomes" id="UP001501257"/>
    </source>
</evidence>
<dbReference type="PANTHER" id="PTHR39337:SF1">
    <property type="entry name" value="BLR5642 PROTEIN"/>
    <property type="match status" value="1"/>
</dbReference>
<organism evidence="1 2">
    <name type="scientific">Paeniglutamicibacter antarcticus</name>
    <dbReference type="NCBI Taxonomy" id="494023"/>
    <lineage>
        <taxon>Bacteria</taxon>
        <taxon>Bacillati</taxon>
        <taxon>Actinomycetota</taxon>
        <taxon>Actinomycetes</taxon>
        <taxon>Micrococcales</taxon>
        <taxon>Micrococcaceae</taxon>
        <taxon>Paeniglutamicibacter</taxon>
    </lineage>
</organism>
<proteinExistence type="predicted"/>
<dbReference type="PANTHER" id="PTHR39337">
    <property type="entry name" value="BLR5642 PROTEIN"/>
    <property type="match status" value="1"/>
</dbReference>
<reference evidence="2" key="1">
    <citation type="journal article" date="2019" name="Int. J. Syst. Evol. Microbiol.">
        <title>The Global Catalogue of Microorganisms (GCM) 10K type strain sequencing project: providing services to taxonomists for standard genome sequencing and annotation.</title>
        <authorList>
            <consortium name="The Broad Institute Genomics Platform"/>
            <consortium name="The Broad Institute Genome Sequencing Center for Infectious Disease"/>
            <person name="Wu L."/>
            <person name="Ma J."/>
        </authorList>
    </citation>
    <scope>NUCLEOTIDE SEQUENCE [LARGE SCALE GENOMIC DNA]</scope>
    <source>
        <strain evidence="2">JCM 18952</strain>
    </source>
</reference>
<dbReference type="Pfam" id="PF04343">
    <property type="entry name" value="DUF488"/>
    <property type="match status" value="1"/>
</dbReference>
<protein>
    <submittedName>
        <fullName evidence="1">DUF488 domain-containing protein</fullName>
    </submittedName>
</protein>
<evidence type="ECO:0000313" key="1">
    <source>
        <dbReference type="EMBL" id="GAA5225613.1"/>
    </source>
</evidence>
<sequence>MDTTRIYTIGHSTHEIAEFIEILQAHGIARLIDIRTIPKSRHNPQYNGDDLAASLDKVGITYHRSKDLGGLRPTHKDSINGAWRNDSFRGYADYMQSEEFAAAIEDLLGRAGEQDTAIMCAEAVPWRCHRSMVGDALVVRGVEVLDIFSATKATAHKLTSFAVVSGTGITYPPEEDPT</sequence>
<dbReference type="InterPro" id="IPR014519">
    <property type="entry name" value="UCP024492"/>
</dbReference>
<dbReference type="PIRSF" id="PIRSF024492">
    <property type="entry name" value="UCP024492"/>
    <property type="match status" value="1"/>
</dbReference>
<name>A0ABP9TIF0_9MICC</name>
<dbReference type="EMBL" id="BAABLK010000004">
    <property type="protein sequence ID" value="GAA5225613.1"/>
    <property type="molecule type" value="Genomic_DNA"/>
</dbReference>
<dbReference type="RefSeq" id="WP_210100516.1">
    <property type="nucleotide sequence ID" value="NZ_BAABLK010000004.1"/>
</dbReference>
<keyword evidence="2" id="KW-1185">Reference proteome</keyword>
<dbReference type="InterPro" id="IPR007438">
    <property type="entry name" value="DUF488"/>
</dbReference>
<accession>A0ABP9TIF0</accession>
<gene>
    <name evidence="1" type="ORF">GCM10025778_01430</name>
</gene>
<comment type="caution">
    <text evidence="1">The sequence shown here is derived from an EMBL/GenBank/DDBJ whole genome shotgun (WGS) entry which is preliminary data.</text>
</comment>